<feature type="region of interest" description="Disordered" evidence="1">
    <location>
        <begin position="417"/>
        <end position="437"/>
    </location>
</feature>
<dbReference type="SUPFAM" id="SSF55874">
    <property type="entry name" value="ATPase domain of HSP90 chaperone/DNA topoisomerase II/histidine kinase"/>
    <property type="match status" value="1"/>
</dbReference>
<feature type="compositionally biased region" description="Polar residues" evidence="1">
    <location>
        <begin position="421"/>
        <end position="432"/>
    </location>
</feature>
<dbReference type="Gene3D" id="3.30.565.10">
    <property type="entry name" value="Histidine kinase-like ATPase, C-terminal domain"/>
    <property type="match status" value="1"/>
</dbReference>
<name>A0ABY5R7B7_9HYPH</name>
<gene>
    <name evidence="2" type="ORF">IHQ72_35585</name>
</gene>
<dbReference type="EMBL" id="CP062230">
    <property type="protein sequence ID" value="UVC19386.1"/>
    <property type="molecule type" value="Genomic_DNA"/>
</dbReference>
<reference evidence="2" key="1">
    <citation type="submission" date="2020-09" db="EMBL/GenBank/DDBJ databases">
        <title>Rhizobia associated with sainfoin plants.</title>
        <authorList>
            <person name="Asharfi S."/>
            <person name="Kuzmanovic N."/>
            <person name="Bunk B."/>
            <person name="Sproeer C."/>
            <person name="Becker M."/>
            <person name="Thuenen T."/>
        </authorList>
    </citation>
    <scope>NUCLEOTIDE SEQUENCE</scope>
    <source>
        <strain evidence="2">OM4</strain>
        <plasmid evidence="2">pOM4</plasmid>
    </source>
</reference>
<keyword evidence="2" id="KW-0067">ATP-binding</keyword>
<dbReference type="GO" id="GO:0005524">
    <property type="term" value="F:ATP binding"/>
    <property type="evidence" value="ECO:0007669"/>
    <property type="project" value="UniProtKB-KW"/>
</dbReference>
<keyword evidence="2" id="KW-0547">Nucleotide-binding</keyword>
<organism evidence="2 3">
    <name type="scientific">Mesorhizobium onobrychidis</name>
    <dbReference type="NCBI Taxonomy" id="2775404"/>
    <lineage>
        <taxon>Bacteria</taxon>
        <taxon>Pseudomonadati</taxon>
        <taxon>Pseudomonadota</taxon>
        <taxon>Alphaproteobacteria</taxon>
        <taxon>Hyphomicrobiales</taxon>
        <taxon>Phyllobacteriaceae</taxon>
        <taxon>Mesorhizobium</taxon>
    </lineage>
</organism>
<dbReference type="Pfam" id="PF13589">
    <property type="entry name" value="HATPase_c_3"/>
    <property type="match status" value="1"/>
</dbReference>
<evidence type="ECO:0000313" key="3">
    <source>
        <dbReference type="Proteomes" id="UP001058098"/>
    </source>
</evidence>
<accession>A0ABY5R7B7</accession>
<proteinExistence type="predicted"/>
<evidence type="ECO:0000313" key="2">
    <source>
        <dbReference type="EMBL" id="UVC19386.1"/>
    </source>
</evidence>
<geneLocation type="plasmid" evidence="2 3">
    <name>pOM4</name>
</geneLocation>
<dbReference type="InterPro" id="IPR036890">
    <property type="entry name" value="HATPase_C_sf"/>
</dbReference>
<dbReference type="RefSeq" id="WP_258124254.1">
    <property type="nucleotide sequence ID" value="NZ_CP062230.1"/>
</dbReference>
<keyword evidence="2" id="KW-0614">Plasmid</keyword>
<dbReference type="Proteomes" id="UP001058098">
    <property type="component" value="Plasmid pOM4"/>
</dbReference>
<sequence length="595" mass="65995">MKFAIIPPHMSIDAMRSSGYKDASYALAELIDNSIQAAEHLDRQAVVEVICVDKTGSQSAGGRRRLEKVAVFDNASGMSPETLRAALQFGVGTHRQSAQQKGIGKFGMGLPNSSISQCRRVDVWTWQNGQTWHTFLDIDQIEQQVITEVPEPTSATMPAEWLPLITSEIEDSGTLVVWSNLDLMRYKQSGALLRNAEMIIGRVYRYFINSGDATIRLASYEQTGGQYISHTDALVRPTDPLMLMTGTAAPEPYDKEPAFEPFGEPQQIEIGYRGERHIVTLTASICKTATRLQGGSSAIGQFAAKNVGISVVRARRELELNRTFEIPSEPRERWWGIEVSFEPDLDTVFGVTNNKQSATEFAAMSLKDDAAAEGLGVAAYRAQLDGDNDPRLPIYELNIAIDSLLSTMRAQIVRMREGERTNSASQRGTGNSAEDIATRALRRRQEKLGETGTSDHDESASAEERTDLLTAEIEQEGLDPSVAREIAVDYVQRKIKFLFRHADFPGFSVFDVTSKAGVIIITINTKHPAQAHLFELLREGDPNVPESPALQGLKLLLTAWARMEDEASGDERDKLEDIRGDWGRIARDFMREVDE</sequence>
<protein>
    <submittedName>
        <fullName evidence="2">ATP-binding protein</fullName>
    </submittedName>
</protein>
<keyword evidence="3" id="KW-1185">Reference proteome</keyword>
<evidence type="ECO:0000256" key="1">
    <source>
        <dbReference type="SAM" id="MobiDB-lite"/>
    </source>
</evidence>